<reference evidence="2 3" key="1">
    <citation type="journal article" date="2016" name="Genom Data">
        <title>Complete genome sequence of a giant Vibrio phage ValKK3 infecting Vibrio alginolyticus.</title>
        <authorList>
            <person name="Lal T.M."/>
            <person name="Sano M."/>
            <person name="Hatai K."/>
            <person name="Ransangan J."/>
        </authorList>
    </citation>
    <scope>NUCLEOTIDE SEQUENCE [LARGE SCALE GENOMIC DNA]</scope>
</reference>
<sequence length="117" mass="13946">MTAPRFVGLIVTTWIVILIFLMIHMSGYSIFKPDIKVGDVYQTVKVSEFASDPDEVTQIEITEISKDGEDVRYIYKMIDNKAYNDDQQYQWKMKKRHIYRNYEKINHESNRQADRTM</sequence>
<keyword evidence="1" id="KW-0812">Transmembrane</keyword>
<dbReference type="RefSeq" id="YP_009201141.1">
    <property type="nucleotide sequence ID" value="NC_028829.1"/>
</dbReference>
<keyword evidence="1" id="KW-1133">Transmembrane helix</keyword>
<dbReference type="KEGG" id="vg:26628364"/>
<keyword evidence="1" id="KW-0472">Membrane</keyword>
<dbReference type="GeneID" id="26628364"/>
<evidence type="ECO:0000313" key="3">
    <source>
        <dbReference type="Proteomes" id="UP000202888"/>
    </source>
</evidence>
<organism evidence="2 3">
    <name type="scientific">Vibrio phage ValKK3</name>
    <dbReference type="NCBI Taxonomy" id="1610855"/>
    <lineage>
        <taxon>Viruses</taxon>
        <taxon>Duplodnaviria</taxon>
        <taxon>Heunggongvirae</taxon>
        <taxon>Uroviricota</taxon>
        <taxon>Caudoviricetes</taxon>
        <taxon>Pantevenvirales</taxon>
        <taxon>Straboviridae</taxon>
        <taxon>Schizotequatrovirus</taxon>
        <taxon>Schizotequatrovirus valkk3</taxon>
    </lineage>
</organism>
<accession>A0A0D4DA78</accession>
<dbReference type="Proteomes" id="UP000202888">
    <property type="component" value="Segment"/>
</dbReference>
<proteinExistence type="predicted"/>
<name>A0A0D4DA78_9CAUD</name>
<dbReference type="OrthoDB" id="22795at10239"/>
<keyword evidence="3" id="KW-1185">Reference proteome</keyword>
<dbReference type="EMBL" id="KP671755">
    <property type="protein sequence ID" value="AJT60879.1"/>
    <property type="molecule type" value="Genomic_DNA"/>
</dbReference>
<evidence type="ECO:0000313" key="2">
    <source>
        <dbReference type="EMBL" id="AJT60879.1"/>
    </source>
</evidence>
<evidence type="ECO:0000256" key="1">
    <source>
        <dbReference type="SAM" id="Phobius"/>
    </source>
</evidence>
<protein>
    <submittedName>
        <fullName evidence="2">Uncharacterized protein</fullName>
    </submittedName>
</protein>
<feature type="transmembrane region" description="Helical" evidence="1">
    <location>
        <begin position="6"/>
        <end position="23"/>
    </location>
</feature>